<name>A0A511N0Z5_DEIC1</name>
<accession>A0A511N0Z5</accession>
<reference evidence="1 2" key="1">
    <citation type="submission" date="2019-07" db="EMBL/GenBank/DDBJ databases">
        <title>Whole genome shotgun sequence of Deinococcus cellulosilyticus NBRC 106333.</title>
        <authorList>
            <person name="Hosoyama A."/>
            <person name="Uohara A."/>
            <person name="Ohji S."/>
            <person name="Ichikawa N."/>
        </authorList>
    </citation>
    <scope>NUCLEOTIDE SEQUENCE [LARGE SCALE GENOMIC DNA]</scope>
    <source>
        <strain evidence="1 2">NBRC 106333</strain>
    </source>
</reference>
<evidence type="ECO:0000313" key="2">
    <source>
        <dbReference type="Proteomes" id="UP000321306"/>
    </source>
</evidence>
<evidence type="ECO:0000313" key="1">
    <source>
        <dbReference type="EMBL" id="GEM46534.1"/>
    </source>
</evidence>
<comment type="caution">
    <text evidence="1">The sequence shown here is derived from an EMBL/GenBank/DDBJ whole genome shotgun (WGS) entry which is preliminary data.</text>
</comment>
<dbReference type="OrthoDB" id="9859055at2"/>
<proteinExistence type="predicted"/>
<organism evidence="1 2">
    <name type="scientific">Deinococcus cellulosilyticus (strain DSM 18568 / NBRC 106333 / KACC 11606 / 5516J-15)</name>
    <dbReference type="NCBI Taxonomy" id="1223518"/>
    <lineage>
        <taxon>Bacteria</taxon>
        <taxon>Thermotogati</taxon>
        <taxon>Deinococcota</taxon>
        <taxon>Deinococci</taxon>
        <taxon>Deinococcales</taxon>
        <taxon>Deinococcaceae</taxon>
        <taxon>Deinococcus</taxon>
    </lineage>
</organism>
<protein>
    <submittedName>
        <fullName evidence="1">Uncharacterized protein</fullName>
    </submittedName>
</protein>
<dbReference type="RefSeq" id="WP_146884346.1">
    <property type="nucleotide sequence ID" value="NZ_BJXB01000008.1"/>
</dbReference>
<keyword evidence="2" id="KW-1185">Reference proteome</keyword>
<dbReference type="AlphaFoldDB" id="A0A511N0Z5"/>
<dbReference type="EMBL" id="BJXB01000008">
    <property type="protein sequence ID" value="GEM46534.1"/>
    <property type="molecule type" value="Genomic_DNA"/>
</dbReference>
<dbReference type="Proteomes" id="UP000321306">
    <property type="component" value="Unassembled WGS sequence"/>
</dbReference>
<gene>
    <name evidence="1" type="ORF">DC3_21690</name>
</gene>
<sequence length="340" mass="38661">MKWLKTLTYLFPASFRQRYARDLLRDTAEMHQEIQREAGPFKASLYLARASADLVQAALHEHWEETMLQLQHPRRLIPLGAALALTVLGMISYGQLNYQNHYPNPPVLSWMDPQIQTREVTHDPRYLALSDSIQRMYQPSQLRIWEVQVKRGAFGGTKRILFAQAVSAQLNPPERLPTVFKTTKEETQRGLETAINEFRQVGTFKEKIAPVLQSLRQHDFDARFFCVASEPRSVSMRYQTEPQHNGQRYIYRTASVEVSDRDFDGGSDLEDPENATLYWPPTTTVVAADQHWMPSVGGGSASAEGMEHILGQGPGIPTCSLGIQKWPARIKTDGNFVLTY</sequence>